<dbReference type="PANTHER" id="PTHR10587">
    <property type="entry name" value="GLYCOSYL TRANSFERASE-RELATED"/>
    <property type="match status" value="1"/>
</dbReference>
<evidence type="ECO:0000256" key="2">
    <source>
        <dbReference type="ARBA" id="ARBA00022801"/>
    </source>
</evidence>
<dbReference type="Gene3D" id="3.20.20.370">
    <property type="entry name" value="Glycoside hydrolase/deacetylase"/>
    <property type="match status" value="1"/>
</dbReference>
<keyword evidence="7" id="KW-1185">Reference proteome</keyword>
<dbReference type="Pfam" id="PF01522">
    <property type="entry name" value="Polysacc_deac_1"/>
    <property type="match status" value="1"/>
</dbReference>
<feature type="compositionally biased region" description="Gly residues" evidence="3">
    <location>
        <begin position="55"/>
        <end position="66"/>
    </location>
</feature>
<dbReference type="SUPFAM" id="SSF88713">
    <property type="entry name" value="Glycoside hydrolase/deacetylase"/>
    <property type="match status" value="1"/>
</dbReference>
<keyword evidence="2" id="KW-0378">Hydrolase</keyword>
<feature type="domain" description="NodB homology" evidence="5">
    <location>
        <begin position="351"/>
        <end position="528"/>
    </location>
</feature>
<organism evidence="6 7">
    <name type="scientific">Brachybacterium huguangmaarense</name>
    <dbReference type="NCBI Taxonomy" id="1652028"/>
    <lineage>
        <taxon>Bacteria</taxon>
        <taxon>Bacillati</taxon>
        <taxon>Actinomycetota</taxon>
        <taxon>Actinomycetes</taxon>
        <taxon>Micrococcales</taxon>
        <taxon>Dermabacteraceae</taxon>
        <taxon>Brachybacterium</taxon>
    </lineage>
</organism>
<accession>A0ABY6G1P0</accession>
<feature type="region of interest" description="Disordered" evidence="3">
    <location>
        <begin position="1"/>
        <end position="26"/>
    </location>
</feature>
<evidence type="ECO:0000313" key="7">
    <source>
        <dbReference type="Proteomes" id="UP001164305"/>
    </source>
</evidence>
<evidence type="ECO:0000313" key="6">
    <source>
        <dbReference type="EMBL" id="UYG17022.1"/>
    </source>
</evidence>
<keyword evidence="4" id="KW-1133">Transmembrane helix</keyword>
<dbReference type="PROSITE" id="PS51677">
    <property type="entry name" value="NODB"/>
    <property type="match status" value="1"/>
</dbReference>
<keyword evidence="4" id="KW-0812">Transmembrane</keyword>
<feature type="region of interest" description="Disordered" evidence="3">
    <location>
        <begin position="55"/>
        <end position="76"/>
    </location>
</feature>
<gene>
    <name evidence="6" type="ORF">BRM3_00875</name>
</gene>
<keyword evidence="1" id="KW-0479">Metal-binding</keyword>
<dbReference type="EMBL" id="CP107020">
    <property type="protein sequence ID" value="UYG17022.1"/>
    <property type="molecule type" value="Genomic_DNA"/>
</dbReference>
<dbReference type="RefSeq" id="WP_263594232.1">
    <property type="nucleotide sequence ID" value="NZ_CP107020.1"/>
</dbReference>
<sequence length="584" mass="59687">MTPSGGRHQRTESPEGSEGRGTPRRGLLIGAGALGVLAVGGGAAAVWSGLDHDGGGGSDGGGGIFGGSPTETTPPPVVSTLTDLSANVPDTSGIDLSQLSEPLSVSFPRVAGARGLSEAVDMSVNKILREHVYSGAPATDLSVAGTIFLASADTIGVLLRHKDASGETPCTVYYRSAGDHPFTSPGLIAPEKWAELEKAAASAAADVDGLDAGSVASALQEQPRPWGNGPAMVFAADGSLHLLFPAATVNGTRTGVELEIDAATAKPLLSEDGAAVLAASASPAAFDPSAVTVPGEGTTNGDKVYVQPAEVPAAARARDSDGAGPVSQLAPLSGAGVRPSSVAAPDATRLKALALTFDDGPDPDKNQTLRDGLNEHHAAATFFMIGTSVQAYPEWCTRTAANGLEVGSHSWSHKQLSALSGQKLTDQCVKPTEEIAKATGRAPFVMRPPYGARNDRVDEELGTIGQSGQIWDLDTLDWKTRNVAKNIAAIQDGAQRGTIALMHEIHPTSVESVPQILDWLGENDFTLLTCSELGQNQMWAGKHYMMGLITHEIAPPAPPASDGGGEAPSSSASTSPSASSSAGA</sequence>
<dbReference type="InterPro" id="IPR006311">
    <property type="entry name" value="TAT_signal"/>
</dbReference>
<feature type="region of interest" description="Disordered" evidence="3">
    <location>
        <begin position="555"/>
        <end position="584"/>
    </location>
</feature>
<feature type="transmembrane region" description="Helical" evidence="4">
    <location>
        <begin position="27"/>
        <end position="50"/>
    </location>
</feature>
<dbReference type="PANTHER" id="PTHR10587:SF133">
    <property type="entry name" value="CHITIN DEACETYLASE 1-RELATED"/>
    <property type="match status" value="1"/>
</dbReference>
<evidence type="ECO:0000259" key="5">
    <source>
        <dbReference type="PROSITE" id="PS51677"/>
    </source>
</evidence>
<dbReference type="Proteomes" id="UP001164305">
    <property type="component" value="Chromosome"/>
</dbReference>
<protein>
    <submittedName>
        <fullName evidence="6">Polysaccharide deacetylase family protein</fullName>
    </submittedName>
</protein>
<evidence type="ECO:0000256" key="1">
    <source>
        <dbReference type="ARBA" id="ARBA00022723"/>
    </source>
</evidence>
<keyword evidence="4" id="KW-0472">Membrane</keyword>
<dbReference type="PROSITE" id="PS51318">
    <property type="entry name" value="TAT"/>
    <property type="match status" value="1"/>
</dbReference>
<dbReference type="InterPro" id="IPR050248">
    <property type="entry name" value="Polysacc_deacetylase_ArnD"/>
</dbReference>
<proteinExistence type="predicted"/>
<name>A0ABY6G1P0_9MICO</name>
<evidence type="ECO:0000256" key="4">
    <source>
        <dbReference type="SAM" id="Phobius"/>
    </source>
</evidence>
<feature type="compositionally biased region" description="Low complexity" evidence="3">
    <location>
        <begin position="567"/>
        <end position="584"/>
    </location>
</feature>
<feature type="region of interest" description="Disordered" evidence="3">
    <location>
        <begin position="316"/>
        <end position="341"/>
    </location>
</feature>
<evidence type="ECO:0000256" key="3">
    <source>
        <dbReference type="SAM" id="MobiDB-lite"/>
    </source>
</evidence>
<dbReference type="InterPro" id="IPR011330">
    <property type="entry name" value="Glyco_hydro/deAcase_b/a-brl"/>
</dbReference>
<dbReference type="InterPro" id="IPR002509">
    <property type="entry name" value="NODB_dom"/>
</dbReference>
<reference evidence="6" key="1">
    <citation type="submission" date="2022-10" db="EMBL/GenBank/DDBJ databases">
        <title>Whole-Genome Sequencing of Brachybacterium huguangmaarense BRM-3, Isolated from Betula schmidtii.</title>
        <authorList>
            <person name="Haam D."/>
        </authorList>
    </citation>
    <scope>NUCLEOTIDE SEQUENCE</scope>
    <source>
        <strain evidence="6">BRM-3</strain>
    </source>
</reference>